<dbReference type="PROSITE" id="PS00915">
    <property type="entry name" value="PI3_4_KINASE_1"/>
    <property type="match status" value="1"/>
</dbReference>
<dbReference type="InterPro" id="IPR036940">
    <property type="entry name" value="PI3/4_kinase_cat_sf"/>
</dbReference>
<organism evidence="10 11">
    <name type="scientific">Schizosaccharomyces osmophilus</name>
    <dbReference type="NCBI Taxonomy" id="2545709"/>
    <lineage>
        <taxon>Eukaryota</taxon>
        <taxon>Fungi</taxon>
        <taxon>Dikarya</taxon>
        <taxon>Ascomycota</taxon>
        <taxon>Taphrinomycotina</taxon>
        <taxon>Schizosaccharomycetes</taxon>
        <taxon>Schizosaccharomycetales</taxon>
        <taxon>Schizosaccharomycetaceae</taxon>
        <taxon>Schizosaccharomyces</taxon>
    </lineage>
</organism>
<dbReference type="FunFam" id="3.30.1010.10:FF:000014">
    <property type="entry name" value="Phosphatidylinositol 4-kinase STT4"/>
    <property type="match status" value="1"/>
</dbReference>
<evidence type="ECO:0000256" key="4">
    <source>
        <dbReference type="ARBA" id="ARBA00022679"/>
    </source>
</evidence>
<dbReference type="Gene3D" id="1.25.40.70">
    <property type="entry name" value="Phosphatidylinositol 3-kinase, accessory domain (PIK)"/>
    <property type="match status" value="1"/>
</dbReference>
<evidence type="ECO:0000256" key="2">
    <source>
        <dbReference type="ARBA" id="ARBA00006209"/>
    </source>
</evidence>
<name>A0AAF0AVL5_9SCHI</name>
<dbReference type="GeneID" id="80875747"/>
<feature type="domain" description="PIK helical" evidence="9">
    <location>
        <begin position="1302"/>
        <end position="1481"/>
    </location>
</feature>
<evidence type="ECO:0000256" key="6">
    <source>
        <dbReference type="ARBA" id="ARBA00022777"/>
    </source>
</evidence>
<evidence type="ECO:0000256" key="7">
    <source>
        <dbReference type="ARBA" id="ARBA00022840"/>
    </source>
</evidence>
<accession>A0AAF0AVL5</accession>
<dbReference type="SMART" id="SM00145">
    <property type="entry name" value="PI3Ka"/>
    <property type="match status" value="1"/>
</dbReference>
<dbReference type="InterPro" id="IPR011009">
    <property type="entry name" value="Kinase-like_dom_sf"/>
</dbReference>
<dbReference type="SUPFAM" id="SSF56112">
    <property type="entry name" value="Protein kinase-like (PK-like)"/>
    <property type="match status" value="1"/>
</dbReference>
<dbReference type="RefSeq" id="XP_056036368.1">
    <property type="nucleotide sequence ID" value="XM_056181058.1"/>
</dbReference>
<dbReference type="InterPro" id="IPR015433">
    <property type="entry name" value="PI3/4_kinase"/>
</dbReference>
<keyword evidence="6" id="KW-0418">Kinase</keyword>
<dbReference type="GO" id="GO:0005886">
    <property type="term" value="C:plasma membrane"/>
    <property type="evidence" value="ECO:0007669"/>
    <property type="project" value="TreeGrafter"/>
</dbReference>
<dbReference type="CDD" id="cd05167">
    <property type="entry name" value="PI4Kc_III_alpha"/>
    <property type="match status" value="1"/>
</dbReference>
<evidence type="ECO:0000256" key="1">
    <source>
        <dbReference type="ARBA" id="ARBA00001686"/>
    </source>
</evidence>
<proteinExistence type="inferred from homology"/>
<dbReference type="Gene3D" id="1.10.1070.11">
    <property type="entry name" value="Phosphatidylinositol 3-/4-kinase, catalytic domain"/>
    <property type="match status" value="1"/>
</dbReference>
<dbReference type="EC" id="2.7.1.67" evidence="3"/>
<dbReference type="Pfam" id="PF00454">
    <property type="entry name" value="PI3_PI4_kinase"/>
    <property type="match status" value="1"/>
</dbReference>
<dbReference type="Proteomes" id="UP001212411">
    <property type="component" value="Chromosome 1"/>
</dbReference>
<dbReference type="InterPro" id="IPR042236">
    <property type="entry name" value="PI3K_accessory_sf"/>
</dbReference>
<dbReference type="Pfam" id="PF00613">
    <property type="entry name" value="PI3Ka"/>
    <property type="match status" value="1"/>
</dbReference>
<evidence type="ECO:0000313" key="10">
    <source>
        <dbReference type="EMBL" id="WBW72125.1"/>
    </source>
</evidence>
<dbReference type="PANTHER" id="PTHR10048">
    <property type="entry name" value="PHOSPHATIDYLINOSITOL KINASE"/>
    <property type="match status" value="1"/>
</dbReference>
<sequence>MECIDRNIRRESLRRLGSLPTHGWSFFEQICHRNSELIERNDCFFNLERIEDTALSICAVSAESRNLVEARILFNQLQFYLKKYLFIEGNESFESTLPSLDDSSFCQIFPSSAKCVPAIISGMLCLAKQHEEVAVDVISFSESIIKTFKSIINEETADSTSYILRRIFYASHLAFILNEFAKNCEEMKVESICLWIINVCTNILSSDVLPQQKLSANSLFIQPSPYYQGFGLKYFLYLSSLSALVNAATCLWLGNCALFWDIGCSRPSSPEEKVYSNQFQALLQLSEKVLSKSYTSKLQGQVCVPCGLYFVLALKLAILSSAYVGFIPNVYCEWIDLSLQNISDEPETLPHLVDVMASLACVFPAQLQFALIRLRFIAIYAPRDNENPVIYAKLASRKLAHLFNYSSKDAAITSIYQLANLLSPLDTADSFFSLSREHMNMEGFAHPSRELPISTLPIYLNIIDSGREIALLVNDEKIHGLAISLLIQKFSRNFDSRVSAQIICALADISIKANERNFFILIQFYSIQHKMLTKQVDEELALAILQSRRLIASGTEPHSSKRLDLLKSLLEEIIQVGIVRDTPSDQLSGYFTVLVYAIKALSCCIDQICWENLPKDENYPALFRDMWFTVVLNRFRFSVDISETLRPELEQIARNSPLLVFEDFGNNFESNLELNTVLRSHIEHSVLSRIKSELTTIADVDLRSLNASEICFLSAVLLLEGLRCKTGRISALVEYLSDITLSSSHLPPFIRAIALHNLPIFVDSLFRVKRLHQNSIKEIQGLLCLCCHRIDSVRRLALECTTFVMHSLPHLLGTANILYSILELLTLLWKARNEECYNQYIPKLQYCSPKLNLTIVLSDIYDAREKVLSEFKSNATDWIHVSSKSIPRQIKNLLQSYLAEFEDIDDLELVELGRSLAVEIGIKIPSFDCENRVLSSFGNWIPDFSSEFMADYTTRQRYAHDNVVLNTEGDMSSDKVNLVLSQKHQLFEQNLSLLNDLENDYNQRNSVSSLKLRNNIRKAASHAVQESTYLFSVLTRKIIRIPFIEFSQKSIKLGVNLWNWMMNEVPIFSSYIVLNIIRNWKNEIMREKRGFFSTIRAKSPLALPMTYSPTERSSMISYKDKLSSQMIPHLLLLELMSGIFEGLWFSDRQNAIIIVQFMDFVLKKIGSLESSRNALARELHFKFVSFGFKIADNLLNTLLGSRFYNLCLDAALCWFTETPAWTYGADKLNVATEISIMRNLCAKMENTLNQYPLKGSTIKKQKLLIILLKNEMYRLYTWITPVVYGRNLVMTDPIPETFSSSSTITSEMLRLAWKVSPAIVLHIPKRFIEPSLMDMVTSFILADPTSCLHYEVAMGYLFEKYPQGDFPLDRKYLFYWDPIYPVNGPVLFKPKIKWNPQLLQYAVRSMESYPVSLMFFYVPQIVQSLRYDKMGYAESFILEASGVSQLFAHQILWNMKANLYKDESATVPDSIKPILDHVMDKMVASLSGDDKSFYEREFFFFNEVTSISGKLKPFIRRSKPEKKAKIDEEMRQIKLDVGVYLPSNPDGVVVGIDRKSGKPLQSHAKAPFMATFKIQKEKVINSDPEEEAINGDEGNAYHQKQSYEVWQSAIFKVGDDCRQDVLTLQLIAIFKNIFNSVGLDVYLFPYRVTATNPGCGVIDVLPNCISRDMLGREAVNGLYDYFITKFGGEDSIAFQKARSNFIQSMAAYSVITYLLQFKDRHNGNIMIDDQGHILHIDFGFIFDIAPGGITFESAPFKLTQEMIAVMGGNNRSQPFQWFQELCVKAFLASRPYAKSICQAVEIMLDSSLPCFKGQLSITHTLERFALDMNERQAANHMLNLIDYSYNNKRTLMYDQFQKATNGIPY</sequence>
<dbReference type="InterPro" id="IPR018936">
    <property type="entry name" value="PI3/4_kinase_CS"/>
</dbReference>
<dbReference type="KEGG" id="som:SOMG_02266"/>
<dbReference type="GO" id="GO:0005524">
    <property type="term" value="F:ATP binding"/>
    <property type="evidence" value="ECO:0007669"/>
    <property type="project" value="UniProtKB-KW"/>
</dbReference>
<dbReference type="PROSITE" id="PS50290">
    <property type="entry name" value="PI3_4_KINASE_3"/>
    <property type="match status" value="1"/>
</dbReference>
<dbReference type="Pfam" id="PF19274">
    <property type="entry name" value="PI4K_N"/>
    <property type="match status" value="1"/>
</dbReference>
<dbReference type="PROSITE" id="PS00916">
    <property type="entry name" value="PI3_4_KINASE_2"/>
    <property type="match status" value="1"/>
</dbReference>
<evidence type="ECO:0000259" key="9">
    <source>
        <dbReference type="PROSITE" id="PS51545"/>
    </source>
</evidence>
<keyword evidence="7" id="KW-0067">ATP-binding</keyword>
<dbReference type="GO" id="GO:0005737">
    <property type="term" value="C:cytoplasm"/>
    <property type="evidence" value="ECO:0007669"/>
    <property type="project" value="TreeGrafter"/>
</dbReference>
<dbReference type="InterPro" id="IPR045495">
    <property type="entry name" value="PI4K_N"/>
</dbReference>
<keyword evidence="4" id="KW-0808">Transferase</keyword>
<evidence type="ECO:0000256" key="5">
    <source>
        <dbReference type="ARBA" id="ARBA00022741"/>
    </source>
</evidence>
<gene>
    <name evidence="10" type="primary">stt4</name>
    <name evidence="10" type="ORF">SOMG_02266</name>
</gene>
<dbReference type="GO" id="GO:0046854">
    <property type="term" value="P:phosphatidylinositol phosphate biosynthetic process"/>
    <property type="evidence" value="ECO:0007669"/>
    <property type="project" value="InterPro"/>
</dbReference>
<dbReference type="GO" id="GO:0048015">
    <property type="term" value="P:phosphatidylinositol-mediated signaling"/>
    <property type="evidence" value="ECO:0007669"/>
    <property type="project" value="TreeGrafter"/>
</dbReference>
<dbReference type="FunFam" id="1.10.1070.11:FF:000022">
    <property type="entry name" value="Phosphatidylinositol 4-kinase stt4"/>
    <property type="match status" value="1"/>
</dbReference>
<dbReference type="PROSITE" id="PS51545">
    <property type="entry name" value="PIK_HELICAL"/>
    <property type="match status" value="1"/>
</dbReference>
<comment type="similarity">
    <text evidence="2">Belongs to the PI3/PI4-kinase family. Type III PI4K subfamily.</text>
</comment>
<dbReference type="Gene3D" id="3.30.1010.10">
    <property type="entry name" value="Phosphatidylinositol 3-kinase Catalytic Subunit, Chain A, domain 4"/>
    <property type="match status" value="1"/>
</dbReference>
<dbReference type="FunFam" id="1.25.40.70:FF:000011">
    <property type="entry name" value="Phosphatidylinositol 4-kinase alpha"/>
    <property type="match status" value="1"/>
</dbReference>
<dbReference type="InterPro" id="IPR001263">
    <property type="entry name" value="PI3K_accessory_dom"/>
</dbReference>
<reference evidence="10 11" key="1">
    <citation type="journal article" date="2023" name="G3 (Bethesda)">
        <title>A high-quality reference genome for the fission yeast Schizosaccharomyces osmophilus.</title>
        <authorList>
            <person name="Jia G.S."/>
            <person name="Zhang W.C."/>
            <person name="Liang Y."/>
            <person name="Liu X.H."/>
            <person name="Rhind N."/>
            <person name="Pidoux A."/>
            <person name="Brysch-Herzberg M."/>
            <person name="Du L.L."/>
        </authorList>
    </citation>
    <scope>NUCLEOTIDE SEQUENCE [LARGE SCALE GENOMIC DNA]</scope>
    <source>
        <strain evidence="10 11">CBS 15793</strain>
    </source>
</reference>
<evidence type="ECO:0000313" key="11">
    <source>
        <dbReference type="Proteomes" id="UP001212411"/>
    </source>
</evidence>
<dbReference type="InterPro" id="IPR000403">
    <property type="entry name" value="PI3/4_kinase_cat_dom"/>
</dbReference>
<feature type="domain" description="PI3K/PI4K catalytic" evidence="8">
    <location>
        <begin position="1583"/>
        <end position="1849"/>
    </location>
</feature>
<dbReference type="InterPro" id="IPR016024">
    <property type="entry name" value="ARM-type_fold"/>
</dbReference>
<dbReference type="SUPFAM" id="SSF48371">
    <property type="entry name" value="ARM repeat"/>
    <property type="match status" value="1"/>
</dbReference>
<protein>
    <recommendedName>
        <fullName evidence="3">1-phosphatidylinositol 4-kinase</fullName>
        <ecNumber evidence="3">2.7.1.67</ecNumber>
    </recommendedName>
</protein>
<dbReference type="SMART" id="SM00146">
    <property type="entry name" value="PI3Kc"/>
    <property type="match status" value="1"/>
</dbReference>
<dbReference type="EMBL" id="CP115611">
    <property type="protein sequence ID" value="WBW72125.1"/>
    <property type="molecule type" value="Genomic_DNA"/>
</dbReference>
<keyword evidence="11" id="KW-1185">Reference proteome</keyword>
<keyword evidence="5" id="KW-0547">Nucleotide-binding</keyword>
<evidence type="ECO:0000259" key="8">
    <source>
        <dbReference type="PROSITE" id="PS50290"/>
    </source>
</evidence>
<comment type="catalytic activity">
    <reaction evidence="1">
        <text>a 1,2-diacyl-sn-glycero-3-phospho-(1D-myo-inositol) + ATP = a 1,2-diacyl-sn-glycero-3-phospho-(1D-myo-inositol 4-phosphate) + ADP + H(+)</text>
        <dbReference type="Rhea" id="RHEA:19877"/>
        <dbReference type="ChEBI" id="CHEBI:15378"/>
        <dbReference type="ChEBI" id="CHEBI:30616"/>
        <dbReference type="ChEBI" id="CHEBI:57880"/>
        <dbReference type="ChEBI" id="CHEBI:58178"/>
        <dbReference type="ChEBI" id="CHEBI:456216"/>
        <dbReference type="EC" id="2.7.1.67"/>
    </reaction>
</comment>
<dbReference type="GO" id="GO:0004430">
    <property type="term" value="F:1-phosphatidylinositol 4-kinase activity"/>
    <property type="evidence" value="ECO:0007669"/>
    <property type="project" value="UniProtKB-EC"/>
</dbReference>
<dbReference type="PANTHER" id="PTHR10048:SF15">
    <property type="entry name" value="PHOSPHATIDYLINOSITOL 4-KINASE ALPHA"/>
    <property type="match status" value="1"/>
</dbReference>
<evidence type="ECO:0000256" key="3">
    <source>
        <dbReference type="ARBA" id="ARBA00012169"/>
    </source>
</evidence>